<dbReference type="SUPFAM" id="SSF51905">
    <property type="entry name" value="FAD/NAD(P)-binding domain"/>
    <property type="match status" value="1"/>
</dbReference>
<dbReference type="Proteomes" id="UP000823201">
    <property type="component" value="Unassembled WGS sequence"/>
</dbReference>
<dbReference type="Gene3D" id="3.50.50.60">
    <property type="entry name" value="FAD/NAD(P)-binding domain"/>
    <property type="match status" value="1"/>
</dbReference>
<accession>A0ABS2Q8Z3</accession>
<comment type="caution">
    <text evidence="2">The sequence shown here is derived from an EMBL/GenBank/DDBJ whole genome shotgun (WGS) entry which is preliminary data.</text>
</comment>
<dbReference type="RefSeq" id="WP_205006775.1">
    <property type="nucleotide sequence ID" value="NZ_CBCRXA010000012.1"/>
</dbReference>
<protein>
    <submittedName>
        <fullName evidence="2">Cation diffusion facilitator CzcD-associated flavoprotein CzcO</fullName>
    </submittedName>
</protein>
<dbReference type="InterPro" id="IPR050982">
    <property type="entry name" value="Auxin_biosynth/cation_transpt"/>
</dbReference>
<evidence type="ECO:0000256" key="1">
    <source>
        <dbReference type="ARBA" id="ARBA00023002"/>
    </source>
</evidence>
<dbReference type="Pfam" id="PF13738">
    <property type="entry name" value="Pyr_redox_3"/>
    <property type="match status" value="1"/>
</dbReference>
<dbReference type="PANTHER" id="PTHR43539">
    <property type="entry name" value="FLAVIN-BINDING MONOOXYGENASE-LIKE PROTEIN (AFU_ORTHOLOGUE AFUA_4G09220)"/>
    <property type="match status" value="1"/>
</dbReference>
<reference evidence="2 3" key="1">
    <citation type="submission" date="2021-01" db="EMBL/GenBank/DDBJ databases">
        <title>Genomic Encyclopedia of Type Strains, Phase IV (KMG-IV): sequencing the most valuable type-strain genomes for metagenomic binning, comparative biology and taxonomic classification.</title>
        <authorList>
            <person name="Goeker M."/>
        </authorList>
    </citation>
    <scope>NUCLEOTIDE SEQUENCE [LARGE SCALE GENOMIC DNA]</scope>
    <source>
        <strain evidence="2 3">DSM 100968</strain>
    </source>
</reference>
<name>A0ABS2Q8Z3_9BACL</name>
<evidence type="ECO:0000313" key="2">
    <source>
        <dbReference type="EMBL" id="MBM7658213.1"/>
    </source>
</evidence>
<proteinExistence type="predicted"/>
<keyword evidence="3" id="KW-1185">Reference proteome</keyword>
<sequence>MSLMDLNNQVKKDLSYLSLNGPEWVLPASDSGRPVYDAIIVGGGQCGLGIAFGLIRERIRNILVIDENKQGFEGPWVAYARMRTLRTPKDLTPIDFGIPSLTFRAWWEAQYGAESWHALDKIPRTDWMNYLKWYRKILNLPVHNEICLRLIEPEQNGIYTLHIEGKGAPAETLRARKVILATGVQGGGAWYVPDFIKEGLPKNLYAHTSEAIDFSKLKGKCLAILGGGASAFDNAAAALAQNVNEVHVFVRRKALGRINPIRQMEPSGLINHFHTLNDAEKYAVMARFFSLNQPPTTDMFNRAAAYPGFYLHLGAPWLNVCEKDGRAAIQTPHGRFTFDYLIISTGLRTDPALRPELRLIADHIVRWGDRYSAPEAIKSPMLDAHPYLSEGFAFQGKEEATNKMLRGIFSFTYAAMVSCGLSASALSAMKYSLPRVVRAITDQLFEDDKNSYLNSYFTYDVPEFQGQTSEGQIL</sequence>
<dbReference type="PANTHER" id="PTHR43539:SF91">
    <property type="entry name" value="FAD-DEPENDENT URATE HYDROXYLASE"/>
    <property type="match status" value="1"/>
</dbReference>
<evidence type="ECO:0000313" key="3">
    <source>
        <dbReference type="Proteomes" id="UP000823201"/>
    </source>
</evidence>
<gene>
    <name evidence="2" type="ORF">JOC27_001666</name>
</gene>
<keyword evidence="1" id="KW-0560">Oxidoreductase</keyword>
<dbReference type="EMBL" id="JAFBEV010000013">
    <property type="protein sequence ID" value="MBM7658213.1"/>
    <property type="molecule type" value="Genomic_DNA"/>
</dbReference>
<organism evidence="2 3">
    <name type="scientific">Sporolactobacillus spathodeae</name>
    <dbReference type="NCBI Taxonomy" id="1465502"/>
    <lineage>
        <taxon>Bacteria</taxon>
        <taxon>Bacillati</taxon>
        <taxon>Bacillota</taxon>
        <taxon>Bacilli</taxon>
        <taxon>Bacillales</taxon>
        <taxon>Sporolactobacillaceae</taxon>
        <taxon>Sporolactobacillus</taxon>
    </lineage>
</organism>
<dbReference type="InterPro" id="IPR036188">
    <property type="entry name" value="FAD/NAD-bd_sf"/>
</dbReference>